<name>A0A386KBA3_9CAUD</name>
<accession>A0A386KBA3</accession>
<protein>
    <submittedName>
        <fullName evidence="1">Uncharacterized protein</fullName>
    </submittedName>
</protein>
<sequence>MDPDAALRELRAIMALIKSHRRMTSEQLDHMVELFEGLDAWLSCGGFVPGPWRVGLAAAEIGGE</sequence>
<dbReference type="KEGG" id="vg:60321147"/>
<proteinExistence type="predicted"/>
<evidence type="ECO:0000313" key="2">
    <source>
        <dbReference type="Proteomes" id="UP000269292"/>
    </source>
</evidence>
<reference evidence="1 2" key="1">
    <citation type="submission" date="2018-08" db="EMBL/GenBank/DDBJ databases">
        <authorList>
            <person name="Washington J.M."/>
            <person name="Garlena R.A."/>
            <person name="Russell D.A."/>
            <person name="Pope W.H."/>
            <person name="Jacobs-Sera D."/>
            <person name="Hatfull G.F."/>
        </authorList>
    </citation>
    <scope>NUCLEOTIDE SEQUENCE [LARGE SCALE GENOMIC DNA]</scope>
</reference>
<organism evidence="1 2">
    <name type="scientific">Mycobacterium phage Saguaro</name>
    <dbReference type="NCBI Taxonomy" id="2315616"/>
    <lineage>
        <taxon>Viruses</taxon>
        <taxon>Duplodnaviria</taxon>
        <taxon>Heunggongvirae</taxon>
        <taxon>Uroviricota</taxon>
        <taxon>Caudoviricetes</taxon>
        <taxon>Bclasvirinae</taxon>
        <taxon>Saguarovirus</taxon>
        <taxon>Saguarovirus saguaro</taxon>
    </lineage>
</organism>
<dbReference type="Proteomes" id="UP000269292">
    <property type="component" value="Segment"/>
</dbReference>
<dbReference type="GeneID" id="60321147"/>
<dbReference type="RefSeq" id="YP_009949743.1">
    <property type="nucleotide sequence ID" value="NC_051583.1"/>
</dbReference>
<gene>
    <name evidence="1" type="primary">80</name>
    <name evidence="1" type="ORF">SEA_SAGUARO_80</name>
</gene>
<dbReference type="EMBL" id="MH744423">
    <property type="protein sequence ID" value="AYD82072.1"/>
    <property type="molecule type" value="Genomic_DNA"/>
</dbReference>
<keyword evidence="2" id="KW-1185">Reference proteome</keyword>
<evidence type="ECO:0000313" key="1">
    <source>
        <dbReference type="EMBL" id="AYD82072.1"/>
    </source>
</evidence>